<keyword evidence="1" id="KW-1133">Transmembrane helix</keyword>
<proteinExistence type="predicted"/>
<sequence length="107" mass="12021">MEINRIILNLTIIFLVIVLVLDFCSYFVQSSPVSLANRGDVLRIPNVVSGNDNDENGLDFEFLEIQQGTRRRRFAFPVDVQDTLCPPGEKLDSSTLTCVPDIGKDVY</sequence>
<name>A0ABP1PWV3_9HEXA</name>
<organism evidence="2 3">
    <name type="scientific">Orchesella dallaii</name>
    <dbReference type="NCBI Taxonomy" id="48710"/>
    <lineage>
        <taxon>Eukaryota</taxon>
        <taxon>Metazoa</taxon>
        <taxon>Ecdysozoa</taxon>
        <taxon>Arthropoda</taxon>
        <taxon>Hexapoda</taxon>
        <taxon>Collembola</taxon>
        <taxon>Entomobryomorpha</taxon>
        <taxon>Entomobryoidea</taxon>
        <taxon>Orchesellidae</taxon>
        <taxon>Orchesellinae</taxon>
        <taxon>Orchesella</taxon>
    </lineage>
</organism>
<accession>A0ABP1PWV3</accession>
<feature type="transmembrane region" description="Helical" evidence="1">
    <location>
        <begin position="6"/>
        <end position="28"/>
    </location>
</feature>
<dbReference type="EMBL" id="CAXLJM020000014">
    <property type="protein sequence ID" value="CAL8080491.1"/>
    <property type="molecule type" value="Genomic_DNA"/>
</dbReference>
<dbReference type="Proteomes" id="UP001642540">
    <property type="component" value="Unassembled WGS sequence"/>
</dbReference>
<evidence type="ECO:0000313" key="3">
    <source>
        <dbReference type="Proteomes" id="UP001642540"/>
    </source>
</evidence>
<protein>
    <submittedName>
        <fullName evidence="2">Uncharacterized protein</fullName>
    </submittedName>
</protein>
<evidence type="ECO:0000313" key="2">
    <source>
        <dbReference type="EMBL" id="CAL8080491.1"/>
    </source>
</evidence>
<comment type="caution">
    <text evidence="2">The sequence shown here is derived from an EMBL/GenBank/DDBJ whole genome shotgun (WGS) entry which is preliminary data.</text>
</comment>
<keyword evidence="3" id="KW-1185">Reference proteome</keyword>
<reference evidence="2 3" key="1">
    <citation type="submission" date="2024-08" db="EMBL/GenBank/DDBJ databases">
        <authorList>
            <person name="Cucini C."/>
            <person name="Frati F."/>
        </authorList>
    </citation>
    <scope>NUCLEOTIDE SEQUENCE [LARGE SCALE GENOMIC DNA]</scope>
</reference>
<gene>
    <name evidence="2" type="ORF">ODALV1_LOCUS4662</name>
</gene>
<evidence type="ECO:0000256" key="1">
    <source>
        <dbReference type="SAM" id="Phobius"/>
    </source>
</evidence>
<keyword evidence="1" id="KW-0472">Membrane</keyword>
<keyword evidence="1" id="KW-0812">Transmembrane</keyword>